<organism evidence="7 8">
    <name type="scientific">Luteolibacter rhizosphaerae</name>
    <dbReference type="NCBI Taxonomy" id="2989719"/>
    <lineage>
        <taxon>Bacteria</taxon>
        <taxon>Pseudomonadati</taxon>
        <taxon>Verrucomicrobiota</taxon>
        <taxon>Verrucomicrobiia</taxon>
        <taxon>Verrucomicrobiales</taxon>
        <taxon>Verrucomicrobiaceae</taxon>
        <taxon>Luteolibacter</taxon>
    </lineage>
</organism>
<gene>
    <name evidence="7" type="ORF">OJ996_08900</name>
</gene>
<accession>A0ABT3G1I5</accession>
<comment type="subcellular location">
    <subcellularLocation>
        <location evidence="1">Membrane</location>
        <topology evidence="1">Multi-pass membrane protein</topology>
    </subcellularLocation>
</comment>
<sequence length="248" mass="26549">MEESAGRIDTLQAIELAEGVEVRLRIAGPLLRGMALAIDVAIEIGVLIAAGIILGMAGIAVGGNVALGAMQLVWFFVSWWFPVFFEASRRGATPGKRAMGLRVVQTSGAPITFGQSVLRNFLRTADSMPFLGAGFIGFPTLGFGLATCLATRRFQRLGDLAAGTVVIYDRVLPEPALPSPPPMEAARPAVALRPEEVRAVVAFRERAGLWSEGRRAEIADHATELTGSKGNLGVSRMMAIAHWLQEKR</sequence>
<dbReference type="PANTHER" id="PTHR38480">
    <property type="entry name" value="SLR0254 PROTEIN"/>
    <property type="match status" value="1"/>
</dbReference>
<evidence type="ECO:0000256" key="2">
    <source>
        <dbReference type="ARBA" id="ARBA00022692"/>
    </source>
</evidence>
<keyword evidence="2 5" id="KW-0812">Transmembrane</keyword>
<dbReference type="InterPro" id="IPR010432">
    <property type="entry name" value="RDD"/>
</dbReference>
<evidence type="ECO:0000256" key="5">
    <source>
        <dbReference type="SAM" id="Phobius"/>
    </source>
</evidence>
<proteinExistence type="predicted"/>
<evidence type="ECO:0000256" key="4">
    <source>
        <dbReference type="ARBA" id="ARBA00023136"/>
    </source>
</evidence>
<evidence type="ECO:0000256" key="1">
    <source>
        <dbReference type="ARBA" id="ARBA00004141"/>
    </source>
</evidence>
<comment type="caution">
    <text evidence="7">The sequence shown here is derived from an EMBL/GenBank/DDBJ whole genome shotgun (WGS) entry which is preliminary data.</text>
</comment>
<keyword evidence="8" id="KW-1185">Reference proteome</keyword>
<dbReference type="EMBL" id="JAPDDR010000004">
    <property type="protein sequence ID" value="MCW1913691.1"/>
    <property type="molecule type" value="Genomic_DNA"/>
</dbReference>
<evidence type="ECO:0000313" key="8">
    <source>
        <dbReference type="Proteomes" id="UP001165653"/>
    </source>
</evidence>
<feature type="transmembrane region" description="Helical" evidence="5">
    <location>
        <begin position="65"/>
        <end position="87"/>
    </location>
</feature>
<keyword evidence="4 5" id="KW-0472">Membrane</keyword>
<evidence type="ECO:0000259" key="6">
    <source>
        <dbReference type="Pfam" id="PF06271"/>
    </source>
</evidence>
<keyword evidence="3 5" id="KW-1133">Transmembrane helix</keyword>
<dbReference type="RefSeq" id="WP_264513193.1">
    <property type="nucleotide sequence ID" value="NZ_JAPDDR010000004.1"/>
</dbReference>
<reference evidence="7" key="1">
    <citation type="submission" date="2022-10" db="EMBL/GenBank/DDBJ databases">
        <title>Luteolibacter sp. GHJ8, whole genome shotgun sequencing project.</title>
        <authorList>
            <person name="Zhao G."/>
            <person name="Shen L."/>
        </authorList>
    </citation>
    <scope>NUCLEOTIDE SEQUENCE</scope>
    <source>
        <strain evidence="7">GHJ8</strain>
    </source>
</reference>
<dbReference type="PANTHER" id="PTHR38480:SF1">
    <property type="entry name" value="SLR0254 PROTEIN"/>
    <property type="match status" value="1"/>
</dbReference>
<protein>
    <submittedName>
        <fullName evidence="7">RDD family protein</fullName>
    </submittedName>
</protein>
<evidence type="ECO:0000313" key="7">
    <source>
        <dbReference type="EMBL" id="MCW1913691.1"/>
    </source>
</evidence>
<dbReference type="Proteomes" id="UP001165653">
    <property type="component" value="Unassembled WGS sequence"/>
</dbReference>
<evidence type="ECO:0000256" key="3">
    <source>
        <dbReference type="ARBA" id="ARBA00022989"/>
    </source>
</evidence>
<feature type="transmembrane region" description="Helical" evidence="5">
    <location>
        <begin position="130"/>
        <end position="150"/>
    </location>
</feature>
<name>A0ABT3G1I5_9BACT</name>
<feature type="domain" description="RDD" evidence="6">
    <location>
        <begin position="27"/>
        <end position="163"/>
    </location>
</feature>
<dbReference type="Pfam" id="PF06271">
    <property type="entry name" value="RDD"/>
    <property type="match status" value="1"/>
</dbReference>
<feature type="transmembrane region" description="Helical" evidence="5">
    <location>
        <begin position="33"/>
        <end position="59"/>
    </location>
</feature>